<name>A0A645JLP7_9ZZZZ</name>
<accession>A0A645JLP7</accession>
<sequence>MQDRVGEFCSARVFLSVYNKAGNAGICRAFKRESAGSGGNDGGYLSALYLAALLRVEQRLKIRSADGDEYNDVFHRAYSFHLLFCPSMSEHGRAELRYDFTTTPSLPFCTQPMM</sequence>
<proteinExistence type="predicted"/>
<dbReference type="EMBL" id="VSSQ01143381">
    <property type="protein sequence ID" value="MPN63649.1"/>
    <property type="molecule type" value="Genomic_DNA"/>
</dbReference>
<protein>
    <submittedName>
        <fullName evidence="1">Uncharacterized protein</fullName>
    </submittedName>
</protein>
<reference evidence="1" key="1">
    <citation type="submission" date="2019-08" db="EMBL/GenBank/DDBJ databases">
        <authorList>
            <person name="Kucharzyk K."/>
            <person name="Murdoch R.W."/>
            <person name="Higgins S."/>
            <person name="Loffler F."/>
        </authorList>
    </citation>
    <scope>NUCLEOTIDE SEQUENCE</scope>
</reference>
<comment type="caution">
    <text evidence="1">The sequence shown here is derived from an EMBL/GenBank/DDBJ whole genome shotgun (WGS) entry which is preliminary data.</text>
</comment>
<dbReference type="AlphaFoldDB" id="A0A645JLP7"/>
<gene>
    <name evidence="1" type="ORF">SDC9_211414</name>
</gene>
<evidence type="ECO:0000313" key="1">
    <source>
        <dbReference type="EMBL" id="MPN63649.1"/>
    </source>
</evidence>
<organism evidence="1">
    <name type="scientific">bioreactor metagenome</name>
    <dbReference type="NCBI Taxonomy" id="1076179"/>
    <lineage>
        <taxon>unclassified sequences</taxon>
        <taxon>metagenomes</taxon>
        <taxon>ecological metagenomes</taxon>
    </lineage>
</organism>